<dbReference type="GO" id="GO:0005789">
    <property type="term" value="C:endoplasmic reticulum membrane"/>
    <property type="evidence" value="ECO:0007669"/>
    <property type="project" value="UniProtKB-SubCell"/>
</dbReference>
<evidence type="ECO:0000313" key="11">
    <source>
        <dbReference type="EMBL" id="TIA88298.1"/>
    </source>
</evidence>
<comment type="subcellular location">
    <subcellularLocation>
        <location evidence="2">Cytoplasm</location>
    </subcellularLocation>
    <subcellularLocation>
        <location evidence="9">Endoplasmic reticulum membrane</location>
    </subcellularLocation>
    <subcellularLocation>
        <location evidence="9">Nucleus membrane</location>
    </subcellularLocation>
    <subcellularLocation>
        <location evidence="1">Nucleus</location>
    </subcellularLocation>
</comment>
<gene>
    <name evidence="11" type="ORF">E3P99_02695</name>
</gene>
<protein>
    <recommendedName>
        <fullName evidence="5">Elongator complex protein 5</fullName>
    </recommendedName>
</protein>
<feature type="region of interest" description="Disordered" evidence="10">
    <location>
        <begin position="460"/>
        <end position="557"/>
    </location>
</feature>
<dbReference type="GO" id="GO:0031965">
    <property type="term" value="C:nuclear membrane"/>
    <property type="evidence" value="ECO:0007669"/>
    <property type="project" value="UniProtKB-SubCell"/>
</dbReference>
<dbReference type="GO" id="GO:0005829">
    <property type="term" value="C:cytosol"/>
    <property type="evidence" value="ECO:0007669"/>
    <property type="project" value="TreeGrafter"/>
</dbReference>
<dbReference type="PANTHER" id="PTHR15641:SF1">
    <property type="entry name" value="ELONGATOR COMPLEX PROTEIN 5"/>
    <property type="match status" value="1"/>
</dbReference>
<comment type="caution">
    <text evidence="11">The sequence shown here is derived from an EMBL/GenBank/DDBJ whole genome shotgun (WGS) entry which is preliminary data.</text>
</comment>
<dbReference type="Pfam" id="PF04163">
    <property type="entry name" value="Tht1"/>
    <property type="match status" value="1"/>
</dbReference>
<dbReference type="UniPathway" id="UPA00988"/>
<dbReference type="GO" id="GO:0048288">
    <property type="term" value="P:nuclear membrane fusion involved in karyogamy"/>
    <property type="evidence" value="ECO:0007669"/>
    <property type="project" value="UniProtKB-UniRule"/>
</dbReference>
<dbReference type="GO" id="GO:0000742">
    <property type="term" value="P:karyogamy involved in conjugation with cellular fusion"/>
    <property type="evidence" value="ECO:0007669"/>
    <property type="project" value="UniProtKB-UniRule"/>
</dbReference>
<evidence type="ECO:0000313" key="12">
    <source>
        <dbReference type="Proteomes" id="UP000310189"/>
    </source>
</evidence>
<dbReference type="GO" id="GO:0002098">
    <property type="term" value="P:tRNA wobble uridine modification"/>
    <property type="evidence" value="ECO:0007669"/>
    <property type="project" value="InterPro"/>
</dbReference>
<proteinExistence type="inferred from homology"/>
<evidence type="ECO:0000256" key="9">
    <source>
        <dbReference type="RuleBase" id="RU368082"/>
    </source>
</evidence>
<keyword evidence="8 9" id="KW-0539">Nucleus</keyword>
<comment type="function">
    <text evidence="9">Required for nuclear membrane fusion during karyogamy.</text>
</comment>
<dbReference type="OrthoDB" id="5311848at2759"/>
<dbReference type="Proteomes" id="UP000310189">
    <property type="component" value="Unassembled WGS sequence"/>
</dbReference>
<evidence type="ECO:0000256" key="10">
    <source>
        <dbReference type="SAM" id="MobiDB-lite"/>
    </source>
</evidence>
<sequence length="557" mass="62267">MGDVVRYGECYEEIYRDLNCMSVDDRMVASIGLTRCDVDSNHLGWPLECSDYLDSGDISACTQALSRSPQLWNTYSGYLRDSFKVCQILKPQSTLNKELFVVNELAELMTKLQELLNREEVRSDEYFNHMNNLFKAIYIHLEKTADNVSAGVGDRVENILTNKLDSGVVRYLGGITRSLSLLFHYNLLLLLLTWLFKALYWLLRILVRLIKCVILFRTTMTMNTLGELLGTSTGSAGSTQLISLTHSPKQPLYALIRSLATEFLRSGAKVTILCYEQSPAYYKKALSESNSNSSSNSNSNSIEYIDLRFTDSTTPTLPSTALIIDSLERFNNLPQLLRHIRQHKDKVLTLTKHTSTTLINTLHNVSSTSSITALTAHPLHNYNRVRTEYGLKHSHPSFYKVLHELLAFDSLPPDQHCLGTYVVEYMVRSSVPKQPLVRRALYLVKHGAGASASVHLSQLSDVDGSDKNSSAQKDSNTDNANNTDSQPPPPSSHSSSSFNLSLTSAQKAARETVPLPYLQAQQEVTQSNTPPPAPIISYDPDSADDWDDEDPDDDLDV</sequence>
<dbReference type="InterPro" id="IPR019519">
    <property type="entry name" value="Elp5"/>
</dbReference>
<name>A0A4T0FJD8_9BASI</name>
<evidence type="ECO:0000256" key="3">
    <source>
        <dbReference type="ARBA" id="ARBA00005043"/>
    </source>
</evidence>
<evidence type="ECO:0000256" key="7">
    <source>
        <dbReference type="ARBA" id="ARBA00022694"/>
    </source>
</evidence>
<keyword evidence="9" id="KW-0256">Endoplasmic reticulum</keyword>
<feature type="transmembrane region" description="Helical" evidence="9">
    <location>
        <begin position="182"/>
        <end position="203"/>
    </location>
</feature>
<feature type="compositionally biased region" description="Acidic residues" evidence="10">
    <location>
        <begin position="541"/>
        <end position="557"/>
    </location>
</feature>
<dbReference type="PANTHER" id="PTHR15641">
    <property type="entry name" value="ELONGATOR COMPLEX PROTEIN 5"/>
    <property type="match status" value="1"/>
</dbReference>
<dbReference type="GO" id="GO:0000049">
    <property type="term" value="F:tRNA binding"/>
    <property type="evidence" value="ECO:0007669"/>
    <property type="project" value="TreeGrafter"/>
</dbReference>
<reference evidence="11 12" key="1">
    <citation type="submission" date="2019-03" db="EMBL/GenBank/DDBJ databases">
        <title>Sequencing 23 genomes of Wallemia ichthyophaga.</title>
        <authorList>
            <person name="Gostincar C."/>
        </authorList>
    </citation>
    <scope>NUCLEOTIDE SEQUENCE [LARGE SCALE GENOMIC DNA]</scope>
    <source>
        <strain evidence="11 12">EXF-5753</strain>
    </source>
</reference>
<keyword evidence="9" id="KW-0732">Signal</keyword>
<evidence type="ECO:0000256" key="1">
    <source>
        <dbReference type="ARBA" id="ARBA00004123"/>
    </source>
</evidence>
<comment type="pathway">
    <text evidence="3">tRNA modification; 5-methoxycarbonylmethyl-2-thiouridine-tRNA biosynthesis.</text>
</comment>
<feature type="compositionally biased region" description="Polar residues" evidence="10">
    <location>
        <begin position="519"/>
        <end position="528"/>
    </location>
</feature>
<keyword evidence="9" id="KW-0812">Transmembrane</keyword>
<keyword evidence="7" id="KW-0819">tRNA processing</keyword>
<dbReference type="EMBL" id="SPNW01000040">
    <property type="protein sequence ID" value="TIA88298.1"/>
    <property type="molecule type" value="Genomic_DNA"/>
</dbReference>
<comment type="similarity">
    <text evidence="4">Belongs to the ELP5 family.</text>
</comment>
<dbReference type="Pfam" id="PF10483">
    <property type="entry name" value="Elong_Iki1"/>
    <property type="match status" value="1"/>
</dbReference>
<evidence type="ECO:0000256" key="5">
    <source>
        <dbReference type="ARBA" id="ARBA00020264"/>
    </source>
</evidence>
<dbReference type="AlphaFoldDB" id="A0A4T0FJD8"/>
<dbReference type="InterPro" id="IPR007292">
    <property type="entry name" value="Nuclear_fusion_Kar5"/>
</dbReference>
<evidence type="ECO:0000256" key="4">
    <source>
        <dbReference type="ARBA" id="ARBA00009567"/>
    </source>
</evidence>
<evidence type="ECO:0000256" key="6">
    <source>
        <dbReference type="ARBA" id="ARBA00022490"/>
    </source>
</evidence>
<dbReference type="GO" id="GO:0033588">
    <property type="term" value="C:elongator holoenzyme complex"/>
    <property type="evidence" value="ECO:0007669"/>
    <property type="project" value="InterPro"/>
</dbReference>
<evidence type="ECO:0000256" key="2">
    <source>
        <dbReference type="ARBA" id="ARBA00004496"/>
    </source>
</evidence>
<keyword evidence="9" id="KW-0415">Karyogamy</keyword>
<organism evidence="11 12">
    <name type="scientific">Wallemia hederae</name>
    <dbReference type="NCBI Taxonomy" id="1540922"/>
    <lineage>
        <taxon>Eukaryota</taxon>
        <taxon>Fungi</taxon>
        <taxon>Dikarya</taxon>
        <taxon>Basidiomycota</taxon>
        <taxon>Wallemiomycotina</taxon>
        <taxon>Wallemiomycetes</taxon>
        <taxon>Wallemiales</taxon>
        <taxon>Wallemiaceae</taxon>
        <taxon>Wallemia</taxon>
    </lineage>
</organism>
<keyword evidence="9" id="KW-1133">Transmembrane helix</keyword>
<keyword evidence="12" id="KW-1185">Reference proteome</keyword>
<comment type="similarity">
    <text evidence="9">Belongs to the KAR5 family.</text>
</comment>
<keyword evidence="9" id="KW-0472">Membrane</keyword>
<keyword evidence="6" id="KW-0963">Cytoplasm</keyword>
<accession>A0A4T0FJD8</accession>
<evidence type="ECO:0000256" key="8">
    <source>
        <dbReference type="ARBA" id="ARBA00023242"/>
    </source>
</evidence>